<evidence type="ECO:0000313" key="3">
    <source>
        <dbReference type="EMBL" id="RMI41389.1"/>
    </source>
</evidence>
<dbReference type="RefSeq" id="WP_122196551.1">
    <property type="nucleotide sequence ID" value="NZ_JBHSKC010000027.1"/>
</dbReference>
<dbReference type="AlphaFoldDB" id="A0A3M2LV55"/>
<dbReference type="OrthoDB" id="2453533at2"/>
<evidence type="ECO:0000256" key="1">
    <source>
        <dbReference type="SAM" id="MobiDB-lite"/>
    </source>
</evidence>
<reference evidence="3 4" key="1">
    <citation type="submission" date="2018-10" db="EMBL/GenBank/DDBJ databases">
        <title>Isolation from soil.</title>
        <authorList>
            <person name="Hu J."/>
        </authorList>
    </citation>
    <scope>NUCLEOTIDE SEQUENCE [LARGE SCALE GENOMIC DNA]</scope>
    <source>
        <strain evidence="3 4">NEAU-Ht49</strain>
    </source>
</reference>
<dbReference type="PROSITE" id="PS51819">
    <property type="entry name" value="VOC"/>
    <property type="match status" value="1"/>
</dbReference>
<dbReference type="SUPFAM" id="SSF54593">
    <property type="entry name" value="Glyoxalase/Bleomycin resistance protein/Dihydroxybiphenyl dioxygenase"/>
    <property type="match status" value="1"/>
</dbReference>
<dbReference type="Pfam" id="PF00903">
    <property type="entry name" value="Glyoxalase"/>
    <property type="match status" value="1"/>
</dbReference>
<dbReference type="InterPro" id="IPR029068">
    <property type="entry name" value="Glyas_Bleomycin-R_OHBP_Dase"/>
</dbReference>
<evidence type="ECO:0000313" key="4">
    <source>
        <dbReference type="Proteomes" id="UP000282674"/>
    </source>
</evidence>
<organism evidence="3 4">
    <name type="scientific">Actinomadura harenae</name>
    <dbReference type="NCBI Taxonomy" id="2483351"/>
    <lineage>
        <taxon>Bacteria</taxon>
        <taxon>Bacillati</taxon>
        <taxon>Actinomycetota</taxon>
        <taxon>Actinomycetes</taxon>
        <taxon>Streptosporangiales</taxon>
        <taxon>Thermomonosporaceae</taxon>
        <taxon>Actinomadura</taxon>
    </lineage>
</organism>
<name>A0A3M2LV55_9ACTN</name>
<proteinExistence type="predicted"/>
<evidence type="ECO:0000259" key="2">
    <source>
        <dbReference type="PROSITE" id="PS51819"/>
    </source>
</evidence>
<gene>
    <name evidence="3" type="ORF">EBO15_23275</name>
</gene>
<dbReference type="InterPro" id="IPR004360">
    <property type="entry name" value="Glyas_Fos-R_dOase_dom"/>
</dbReference>
<dbReference type="Proteomes" id="UP000282674">
    <property type="component" value="Unassembled WGS sequence"/>
</dbReference>
<dbReference type="CDD" id="cd06587">
    <property type="entry name" value="VOC"/>
    <property type="match status" value="1"/>
</dbReference>
<comment type="caution">
    <text evidence="3">The sequence shown here is derived from an EMBL/GenBank/DDBJ whole genome shotgun (WGS) entry which is preliminary data.</text>
</comment>
<feature type="domain" description="VOC" evidence="2">
    <location>
        <begin position="2"/>
        <end position="111"/>
    </location>
</feature>
<dbReference type="EMBL" id="RFFG01000043">
    <property type="protein sequence ID" value="RMI41389.1"/>
    <property type="molecule type" value="Genomic_DNA"/>
</dbReference>
<accession>A0A3M2LV55</accession>
<dbReference type="InterPro" id="IPR037523">
    <property type="entry name" value="VOC_core"/>
</dbReference>
<keyword evidence="4" id="KW-1185">Reference proteome</keyword>
<protein>
    <submittedName>
        <fullName evidence="3">VOC family protein</fullName>
    </submittedName>
</protein>
<feature type="region of interest" description="Disordered" evidence="1">
    <location>
        <begin position="92"/>
        <end position="115"/>
    </location>
</feature>
<sequence>MTIDLFAGIAVSDYPAALAWYERLFGTRPEFEPNDRESVWKVAEHRYVYVVHLPERAGHALHTVFTSDYDDRLSGAVERGLAPARRETYENGVRKATFSDPDGNEFAFAGDPPAS</sequence>
<dbReference type="Gene3D" id="3.10.180.10">
    <property type="entry name" value="2,3-Dihydroxybiphenyl 1,2-Dioxygenase, domain 1"/>
    <property type="match status" value="1"/>
</dbReference>